<keyword evidence="1" id="KW-0812">Transmembrane</keyword>
<feature type="transmembrane region" description="Helical" evidence="1">
    <location>
        <begin position="97"/>
        <end position="119"/>
    </location>
</feature>
<protein>
    <recommendedName>
        <fullName evidence="4">DUF1129 domain-containing protein</fullName>
    </recommendedName>
</protein>
<keyword evidence="1" id="KW-0472">Membrane</keyword>
<dbReference type="InterPro" id="IPR009214">
    <property type="entry name" value="DUF1129"/>
</dbReference>
<accession>A0AAN0T5Z7</accession>
<name>A0AAN0T5Z7_HEYCO</name>
<evidence type="ECO:0008006" key="4">
    <source>
        <dbReference type="Google" id="ProtNLM"/>
    </source>
</evidence>
<dbReference type="Pfam" id="PF06570">
    <property type="entry name" value="DUF1129"/>
    <property type="match status" value="1"/>
</dbReference>
<feature type="transmembrane region" description="Helical" evidence="1">
    <location>
        <begin position="175"/>
        <end position="193"/>
    </location>
</feature>
<gene>
    <name evidence="2" type="ORF">SB48_HM08orf02393</name>
</gene>
<organism evidence="2 3">
    <name type="scientific">Heyndrickxia coagulans</name>
    <name type="common">Weizmannia coagulans</name>
    <dbReference type="NCBI Taxonomy" id="1398"/>
    <lineage>
        <taxon>Bacteria</taxon>
        <taxon>Bacillati</taxon>
        <taxon>Bacillota</taxon>
        <taxon>Bacilli</taxon>
        <taxon>Bacillales</taxon>
        <taxon>Bacillaceae</taxon>
        <taxon>Heyndrickxia</taxon>
    </lineage>
</organism>
<dbReference type="EMBL" id="CP010525">
    <property type="protein sequence ID" value="AJO22310.1"/>
    <property type="molecule type" value="Genomic_DNA"/>
</dbReference>
<keyword evidence="3" id="KW-1185">Reference proteome</keyword>
<evidence type="ECO:0000313" key="3">
    <source>
        <dbReference type="Proteomes" id="UP000032024"/>
    </source>
</evidence>
<reference evidence="3" key="1">
    <citation type="submission" date="2015-01" db="EMBL/GenBank/DDBJ databases">
        <title>Comparative genome analysis of Bacillus coagulans HM-08, Clostridium butyricum HM-68, Bacillus subtilis HM-66 and Bacillus paralicheniformis BL-09.</title>
        <authorList>
            <person name="Zhang H."/>
        </authorList>
    </citation>
    <scope>NUCLEOTIDE SEQUENCE [LARGE SCALE GENOMIC DNA]</scope>
    <source>
        <strain evidence="3">HM-08</strain>
    </source>
</reference>
<dbReference type="AlphaFoldDB" id="A0AAN0T5Z7"/>
<dbReference type="SUPFAM" id="SSF158560">
    <property type="entry name" value="BH3980-like"/>
    <property type="match status" value="1"/>
</dbReference>
<feature type="transmembrane region" description="Helical" evidence="1">
    <location>
        <begin position="131"/>
        <end position="155"/>
    </location>
</feature>
<dbReference type="Gene3D" id="1.10.1900.10">
    <property type="entry name" value="c-terminal domain of poly(a) binding protein"/>
    <property type="match status" value="1"/>
</dbReference>
<dbReference type="PANTHER" id="PTHR41307:SF1">
    <property type="entry name" value="MEMBRANE PROTEIN"/>
    <property type="match status" value="1"/>
</dbReference>
<keyword evidence="1" id="KW-1133">Transmembrane helix</keyword>
<proteinExistence type="predicted"/>
<evidence type="ECO:0000256" key="1">
    <source>
        <dbReference type="SAM" id="Phobius"/>
    </source>
</evidence>
<dbReference type="PANTHER" id="PTHR41307">
    <property type="entry name" value="MEMBRANE PROTEIN-RELATED"/>
    <property type="match status" value="1"/>
</dbReference>
<dbReference type="Proteomes" id="UP000032024">
    <property type="component" value="Chromosome"/>
</dbReference>
<sequence>MRMLSVKQLIEENNRKRQELAPENKKFYNDMLDYLRLQTVLSEQQTEEVLMELLDHLLEGQKENKTAAQMFGGDPKAFADEIIRQLPKENKRNMVSFTIRIMILLLGIDLVINGITAFVVERFFSRPLPPFYPVSAALNFFIAGLYVIFAIWYIFRILKKSLFKEETKKVQILTFLKIDAVIFVFLGGVILLDKFMPKIGPSFSYPWWLPLVLGVVSLGVYYSWEKAAKSRGI</sequence>
<evidence type="ECO:0000313" key="2">
    <source>
        <dbReference type="EMBL" id="AJO22310.1"/>
    </source>
</evidence>
<feature type="transmembrane region" description="Helical" evidence="1">
    <location>
        <begin position="205"/>
        <end position="224"/>
    </location>
</feature>